<protein>
    <submittedName>
        <fullName evidence="2">Uncharacterized protein</fullName>
    </submittedName>
</protein>
<reference evidence="2 3" key="1">
    <citation type="submission" date="2015-02" db="EMBL/GenBank/DDBJ databases">
        <title>Single-cell genomics of uncultivated deep-branching MTB reveals a conserved set of magnetosome genes.</title>
        <authorList>
            <person name="Kolinko S."/>
            <person name="Richter M."/>
            <person name="Glockner F.O."/>
            <person name="Brachmann A."/>
            <person name="Schuler D."/>
        </authorList>
    </citation>
    <scope>NUCLEOTIDE SEQUENCE [LARGE SCALE GENOMIC DNA]</scope>
    <source>
        <strain evidence="2">SKK-01</strain>
    </source>
</reference>
<comment type="caution">
    <text evidence="2">The sequence shown here is derived from an EMBL/GenBank/DDBJ whole genome shotgun (WGS) entry which is preliminary data.</text>
</comment>
<keyword evidence="3" id="KW-1185">Reference proteome</keyword>
<dbReference type="EMBL" id="JYNY01000505">
    <property type="protein sequence ID" value="KJJ83676.1"/>
    <property type="molecule type" value="Genomic_DNA"/>
</dbReference>
<evidence type="ECO:0000313" key="3">
    <source>
        <dbReference type="Proteomes" id="UP000033428"/>
    </source>
</evidence>
<dbReference type="AlphaFoldDB" id="A0A0F0CQ97"/>
<keyword evidence="1" id="KW-1133">Transmembrane helix</keyword>
<evidence type="ECO:0000256" key="1">
    <source>
        <dbReference type="SAM" id="Phobius"/>
    </source>
</evidence>
<accession>A0A0F0CQ97</accession>
<evidence type="ECO:0000313" key="2">
    <source>
        <dbReference type="EMBL" id="KJJ83676.1"/>
    </source>
</evidence>
<keyword evidence="1" id="KW-0812">Transmembrane</keyword>
<feature type="transmembrane region" description="Helical" evidence="1">
    <location>
        <begin position="36"/>
        <end position="59"/>
    </location>
</feature>
<dbReference type="Proteomes" id="UP000033428">
    <property type="component" value="Unassembled WGS sequence"/>
</dbReference>
<proteinExistence type="predicted"/>
<organism evidence="2 3">
    <name type="scientific">Candidatus Omnitrophus magneticus</name>
    <dbReference type="NCBI Taxonomy" id="1609969"/>
    <lineage>
        <taxon>Bacteria</taxon>
        <taxon>Pseudomonadati</taxon>
        <taxon>Candidatus Omnitrophota</taxon>
        <taxon>Candidatus Omnitrophus</taxon>
    </lineage>
</organism>
<sequence>MLFFLCNHFLIFFLRFHSLPRSPATAGLRLIHRFDLLFLLKISDLYLLCADCIILLYLLL</sequence>
<name>A0A0F0CQ97_9BACT</name>
<gene>
    <name evidence="2" type="ORF">OMAG_002456</name>
</gene>
<keyword evidence="1" id="KW-0472">Membrane</keyword>